<name>A0A433Q7Z8_9FUNG</name>
<organism evidence="3 4">
    <name type="scientific">Jimgerdemannia flammicorona</name>
    <dbReference type="NCBI Taxonomy" id="994334"/>
    <lineage>
        <taxon>Eukaryota</taxon>
        <taxon>Fungi</taxon>
        <taxon>Fungi incertae sedis</taxon>
        <taxon>Mucoromycota</taxon>
        <taxon>Mucoromycotina</taxon>
        <taxon>Endogonomycetes</taxon>
        <taxon>Endogonales</taxon>
        <taxon>Endogonaceae</taxon>
        <taxon>Jimgerdemannia</taxon>
    </lineage>
</organism>
<evidence type="ECO:0000256" key="1">
    <source>
        <dbReference type="PROSITE-ProRule" id="PRU00023"/>
    </source>
</evidence>
<dbReference type="AlphaFoldDB" id="A0A433Q7Z8"/>
<dbReference type="PROSITE" id="PS50088">
    <property type="entry name" value="ANK_REPEAT"/>
    <property type="match status" value="1"/>
</dbReference>
<dbReference type="Proteomes" id="UP000274822">
    <property type="component" value="Unassembled WGS sequence"/>
</dbReference>
<accession>A0A433Q7Z8</accession>
<proteinExistence type="predicted"/>
<evidence type="ECO:0000256" key="2">
    <source>
        <dbReference type="SAM" id="Phobius"/>
    </source>
</evidence>
<keyword evidence="2" id="KW-0472">Membrane</keyword>
<dbReference type="InterPro" id="IPR036770">
    <property type="entry name" value="Ankyrin_rpt-contain_sf"/>
</dbReference>
<keyword evidence="1" id="KW-0040">ANK repeat</keyword>
<evidence type="ECO:0000313" key="3">
    <source>
        <dbReference type="EMBL" id="RUS25938.1"/>
    </source>
</evidence>
<gene>
    <name evidence="3" type="ORF">BC938DRAFT_471439</name>
</gene>
<dbReference type="Gene3D" id="1.25.40.20">
    <property type="entry name" value="Ankyrin repeat-containing domain"/>
    <property type="match status" value="1"/>
</dbReference>
<keyword evidence="2" id="KW-0812">Transmembrane</keyword>
<keyword evidence="2" id="KW-1133">Transmembrane helix</keyword>
<dbReference type="InterPro" id="IPR002110">
    <property type="entry name" value="Ankyrin_rpt"/>
</dbReference>
<sequence>MARSVAAFEIDWVLHTAISMYSLVGIAAVLCKHVTNANYTTMHGRTLLHDLAVYLGGFRVIAPLLLDRGADINFKDAQG</sequence>
<reference evidence="3 4" key="1">
    <citation type="journal article" date="2018" name="New Phytol.">
        <title>Phylogenomics of Endogonaceae and evolution of mycorrhizas within Mucoromycota.</title>
        <authorList>
            <person name="Chang Y."/>
            <person name="Desiro A."/>
            <person name="Na H."/>
            <person name="Sandor L."/>
            <person name="Lipzen A."/>
            <person name="Clum A."/>
            <person name="Barry K."/>
            <person name="Grigoriev I.V."/>
            <person name="Martin F.M."/>
            <person name="Stajich J.E."/>
            <person name="Smith M.E."/>
            <person name="Bonito G."/>
            <person name="Spatafora J.W."/>
        </authorList>
    </citation>
    <scope>NUCLEOTIDE SEQUENCE [LARGE SCALE GENOMIC DNA]</scope>
    <source>
        <strain evidence="3 4">AD002</strain>
    </source>
</reference>
<dbReference type="SUPFAM" id="SSF48403">
    <property type="entry name" value="Ankyrin repeat"/>
    <property type="match status" value="1"/>
</dbReference>
<dbReference type="EMBL" id="RBNJ01011610">
    <property type="protein sequence ID" value="RUS25938.1"/>
    <property type="molecule type" value="Genomic_DNA"/>
</dbReference>
<evidence type="ECO:0000313" key="4">
    <source>
        <dbReference type="Proteomes" id="UP000274822"/>
    </source>
</evidence>
<protein>
    <submittedName>
        <fullName evidence="3">Uncharacterized protein</fullName>
    </submittedName>
</protein>
<keyword evidence="4" id="KW-1185">Reference proteome</keyword>
<comment type="caution">
    <text evidence="3">The sequence shown here is derived from an EMBL/GenBank/DDBJ whole genome shotgun (WGS) entry which is preliminary data.</text>
</comment>
<dbReference type="Pfam" id="PF00023">
    <property type="entry name" value="Ank"/>
    <property type="match status" value="1"/>
</dbReference>
<feature type="repeat" description="ANK" evidence="1">
    <location>
        <begin position="43"/>
        <end position="77"/>
    </location>
</feature>
<feature type="transmembrane region" description="Helical" evidence="2">
    <location>
        <begin position="12"/>
        <end position="35"/>
    </location>
</feature>